<dbReference type="GO" id="GO:0000340">
    <property type="term" value="F:RNA 7-methylguanosine cap binding"/>
    <property type="evidence" value="ECO:0007669"/>
    <property type="project" value="TreeGrafter"/>
</dbReference>
<dbReference type="Gene3D" id="3.30.428.10">
    <property type="entry name" value="HIT-like"/>
    <property type="match status" value="1"/>
</dbReference>
<sequence>KVFGADTRLSLIFPATEKHINKYRRQERKWIRETPELYSKVTQPFIYAQPQSQIQWVYNILSKAVEADRIVYEDPDPLNGFIILPDLKWDNATAASMYLVAIVHRRDIKSLRDLTDMHLPLLKNIRAKADIAAQHYGVPHDKLRLYVHYQPSYYHFHVHITNVDIE</sequence>
<dbReference type="GO" id="GO:0000290">
    <property type="term" value="P:deadenylation-dependent decapping of nuclear-transcribed mRNA"/>
    <property type="evidence" value="ECO:0007669"/>
    <property type="project" value="InterPro"/>
</dbReference>
<dbReference type="PROSITE" id="PS00892">
    <property type="entry name" value="HIT_1"/>
    <property type="match status" value="1"/>
</dbReference>
<dbReference type="OrthoDB" id="10264956at2759"/>
<evidence type="ECO:0008006" key="3">
    <source>
        <dbReference type="Google" id="ProtNLM"/>
    </source>
</evidence>
<proteinExistence type="predicted"/>
<dbReference type="InterPro" id="IPR019808">
    <property type="entry name" value="Histidine_triad_CS"/>
</dbReference>
<name>A0A9W8LQ29_9FUNG</name>
<accession>A0A9W8LQ29</accession>
<dbReference type="Proteomes" id="UP001140094">
    <property type="component" value="Unassembled WGS sequence"/>
</dbReference>
<dbReference type="AlphaFoldDB" id="A0A9W8LQ29"/>
<dbReference type="PANTHER" id="PTHR12978:SF0">
    <property type="entry name" value="M7GPPPX DIPHOSPHATASE"/>
    <property type="match status" value="1"/>
</dbReference>
<dbReference type="EMBL" id="JANBUO010003906">
    <property type="protein sequence ID" value="KAJ2789086.1"/>
    <property type="molecule type" value="Genomic_DNA"/>
</dbReference>
<dbReference type="Pfam" id="PF11969">
    <property type="entry name" value="DcpS_C"/>
    <property type="match status" value="1"/>
</dbReference>
<gene>
    <name evidence="1" type="ORF">H4R20_007245</name>
</gene>
<evidence type="ECO:0000313" key="1">
    <source>
        <dbReference type="EMBL" id="KAJ2789086.1"/>
    </source>
</evidence>
<dbReference type="GO" id="GO:0016787">
    <property type="term" value="F:hydrolase activity"/>
    <property type="evidence" value="ECO:0007669"/>
    <property type="project" value="InterPro"/>
</dbReference>
<evidence type="ECO:0000313" key="2">
    <source>
        <dbReference type="Proteomes" id="UP001140094"/>
    </source>
</evidence>
<reference evidence="1" key="1">
    <citation type="submission" date="2022-07" db="EMBL/GenBank/DDBJ databases">
        <title>Phylogenomic reconstructions and comparative analyses of Kickxellomycotina fungi.</title>
        <authorList>
            <person name="Reynolds N.K."/>
            <person name="Stajich J.E."/>
            <person name="Barry K."/>
            <person name="Grigoriev I.V."/>
            <person name="Crous P."/>
            <person name="Smith M.E."/>
        </authorList>
    </citation>
    <scope>NUCLEOTIDE SEQUENCE</scope>
    <source>
        <strain evidence="1">NRRL 1565</strain>
    </source>
</reference>
<dbReference type="GO" id="GO:0005634">
    <property type="term" value="C:nucleus"/>
    <property type="evidence" value="ECO:0007669"/>
    <property type="project" value="TreeGrafter"/>
</dbReference>
<keyword evidence="2" id="KW-1185">Reference proteome</keyword>
<feature type="non-terminal residue" evidence="1">
    <location>
        <position position="166"/>
    </location>
</feature>
<organism evidence="1 2">
    <name type="scientific">Coemansia guatemalensis</name>
    <dbReference type="NCBI Taxonomy" id="2761395"/>
    <lineage>
        <taxon>Eukaryota</taxon>
        <taxon>Fungi</taxon>
        <taxon>Fungi incertae sedis</taxon>
        <taxon>Zoopagomycota</taxon>
        <taxon>Kickxellomycotina</taxon>
        <taxon>Kickxellomycetes</taxon>
        <taxon>Kickxellales</taxon>
        <taxon>Kickxellaceae</taxon>
        <taxon>Coemansia</taxon>
    </lineage>
</organism>
<comment type="caution">
    <text evidence="1">The sequence shown here is derived from an EMBL/GenBank/DDBJ whole genome shotgun (WGS) entry which is preliminary data.</text>
</comment>
<dbReference type="SUPFAM" id="SSF54197">
    <property type="entry name" value="HIT-like"/>
    <property type="match status" value="1"/>
</dbReference>
<protein>
    <recommendedName>
        <fullName evidence="3">Scavenger mRNA decapping enzyme</fullName>
    </recommendedName>
</protein>
<dbReference type="PANTHER" id="PTHR12978">
    <property type="entry name" value="HISTIDINE TRIAD HIT PROTEIN MEMBER"/>
    <property type="match status" value="1"/>
</dbReference>
<dbReference type="InterPro" id="IPR036265">
    <property type="entry name" value="HIT-like_sf"/>
</dbReference>
<dbReference type="GO" id="GO:0000932">
    <property type="term" value="C:P-body"/>
    <property type="evidence" value="ECO:0007669"/>
    <property type="project" value="TreeGrafter"/>
</dbReference>
<dbReference type="InterPro" id="IPR008594">
    <property type="entry name" value="DcpS/DCS2"/>
</dbReference>
<feature type="non-terminal residue" evidence="1">
    <location>
        <position position="1"/>
    </location>
</feature>